<gene>
    <name evidence="1" type="ORF">BCV71DRAFT_245575</name>
</gene>
<dbReference type="EMBL" id="KV921451">
    <property type="protein sequence ID" value="ORE14820.1"/>
    <property type="molecule type" value="Genomic_DNA"/>
</dbReference>
<organism evidence="1 2">
    <name type="scientific">Rhizopus microsporus</name>
    <dbReference type="NCBI Taxonomy" id="58291"/>
    <lineage>
        <taxon>Eukaryota</taxon>
        <taxon>Fungi</taxon>
        <taxon>Fungi incertae sedis</taxon>
        <taxon>Mucoromycota</taxon>
        <taxon>Mucoromycotina</taxon>
        <taxon>Mucoromycetes</taxon>
        <taxon>Mucorales</taxon>
        <taxon>Mucorineae</taxon>
        <taxon>Rhizopodaceae</taxon>
        <taxon>Rhizopus</taxon>
    </lineage>
</organism>
<evidence type="ECO:0000313" key="2">
    <source>
        <dbReference type="Proteomes" id="UP000242381"/>
    </source>
</evidence>
<accession>A0A1X0RS52</accession>
<name>A0A1X0RS52_RHIZD</name>
<protein>
    <submittedName>
        <fullName evidence="1">Uncharacterized protein</fullName>
    </submittedName>
</protein>
<reference evidence="1 2" key="1">
    <citation type="journal article" date="2016" name="Proc. Natl. Acad. Sci. U.S.A.">
        <title>Lipid metabolic changes in an early divergent fungus govern the establishment of a mutualistic symbiosis with endobacteria.</title>
        <authorList>
            <person name="Lastovetsky O.A."/>
            <person name="Gaspar M.L."/>
            <person name="Mondo S.J."/>
            <person name="LaButti K.M."/>
            <person name="Sandor L."/>
            <person name="Grigoriev I.V."/>
            <person name="Henry S.A."/>
            <person name="Pawlowska T.E."/>
        </authorList>
    </citation>
    <scope>NUCLEOTIDE SEQUENCE [LARGE SCALE GENOMIC DNA]</scope>
    <source>
        <strain evidence="1 2">ATCC 11559</strain>
    </source>
</reference>
<evidence type="ECO:0000313" key="1">
    <source>
        <dbReference type="EMBL" id="ORE14820.1"/>
    </source>
</evidence>
<dbReference type="OMA" id="THIDHRS"/>
<dbReference type="Proteomes" id="UP000242381">
    <property type="component" value="Unassembled WGS sequence"/>
</dbReference>
<proteinExistence type="predicted"/>
<dbReference type="AlphaFoldDB" id="A0A1X0RS52"/>
<sequence>MLSEKRRSIVQQLSVNKNKGTIWESEIFSSVNRYHLRELVRQQGLNFITIPNKVRICNFDESVVIFIDERTVHKSDLLLHFRKAYEKDHEKFPGETYVIYADGNYIGTKGIASAAQKENRLTQTLHLKIGMPIMSTSLMIQRNDRQVSSTSYTRTKFPVVPAFASAIHKAQSTAIDCVDIHLVNMLTHRKYCVDCDAVELVKQKTHIDHRS</sequence>